<keyword evidence="2" id="KW-0812">Transmembrane</keyword>
<feature type="coiled-coil region" evidence="1">
    <location>
        <begin position="4"/>
        <end position="58"/>
    </location>
</feature>
<comment type="caution">
    <text evidence="3">The sequence shown here is derived from an EMBL/GenBank/DDBJ whole genome shotgun (WGS) entry which is preliminary data.</text>
</comment>
<sequence length="130" mass="15328">MKTKRELEKELERCSYRYKSLSDISNRREMESHEEEELEVLEIRVNDLKKMLEEKNTNIKKKFISVGKYITVFAGVLFLMLTIYSSTSAYHFMQSETSIEKQIIMALTTFITFALTMGSAMMVKKQFTIR</sequence>
<keyword evidence="2" id="KW-1133">Transmembrane helix</keyword>
<keyword evidence="2" id="KW-0472">Membrane</keyword>
<dbReference type="EMBL" id="JAUJEA010000003">
    <property type="protein sequence ID" value="MDN5201762.1"/>
    <property type="molecule type" value="Genomic_DNA"/>
</dbReference>
<accession>A0ABT8KM13</accession>
<evidence type="ECO:0000256" key="1">
    <source>
        <dbReference type="SAM" id="Coils"/>
    </source>
</evidence>
<reference evidence="3" key="1">
    <citation type="submission" date="2023-06" db="EMBL/GenBank/DDBJ databases">
        <title>Genomic of Parafulvivirga corallium.</title>
        <authorList>
            <person name="Wang G."/>
        </authorList>
    </citation>
    <scope>NUCLEOTIDE SEQUENCE</scope>
    <source>
        <strain evidence="3">BMA10</strain>
    </source>
</reference>
<dbReference type="RefSeq" id="WP_346751791.1">
    <property type="nucleotide sequence ID" value="NZ_JAUJEA010000003.1"/>
</dbReference>
<dbReference type="Proteomes" id="UP001172082">
    <property type="component" value="Unassembled WGS sequence"/>
</dbReference>
<protein>
    <submittedName>
        <fullName evidence="3">Uncharacterized protein</fullName>
    </submittedName>
</protein>
<keyword evidence="4" id="KW-1185">Reference proteome</keyword>
<gene>
    <name evidence="3" type="ORF">QQ008_10325</name>
</gene>
<evidence type="ECO:0000256" key="2">
    <source>
        <dbReference type="SAM" id="Phobius"/>
    </source>
</evidence>
<evidence type="ECO:0000313" key="3">
    <source>
        <dbReference type="EMBL" id="MDN5201762.1"/>
    </source>
</evidence>
<feature type="transmembrane region" description="Helical" evidence="2">
    <location>
        <begin position="103"/>
        <end position="123"/>
    </location>
</feature>
<feature type="transmembrane region" description="Helical" evidence="2">
    <location>
        <begin position="69"/>
        <end position="91"/>
    </location>
</feature>
<evidence type="ECO:0000313" key="4">
    <source>
        <dbReference type="Proteomes" id="UP001172082"/>
    </source>
</evidence>
<keyword evidence="1" id="KW-0175">Coiled coil</keyword>
<organism evidence="3 4">
    <name type="scientific">Splendidivirga corallicola</name>
    <dbReference type="NCBI Taxonomy" id="3051826"/>
    <lineage>
        <taxon>Bacteria</taxon>
        <taxon>Pseudomonadati</taxon>
        <taxon>Bacteroidota</taxon>
        <taxon>Cytophagia</taxon>
        <taxon>Cytophagales</taxon>
        <taxon>Splendidivirgaceae</taxon>
        <taxon>Splendidivirga</taxon>
    </lineage>
</organism>
<proteinExistence type="predicted"/>
<name>A0ABT8KM13_9BACT</name>